<proteinExistence type="predicted"/>
<evidence type="ECO:0000313" key="4">
    <source>
        <dbReference type="Proteomes" id="UP000321947"/>
    </source>
</evidence>
<dbReference type="Proteomes" id="UP000321393">
    <property type="component" value="Unassembled WGS sequence"/>
</dbReference>
<dbReference type="EMBL" id="SSTD01013559">
    <property type="protein sequence ID" value="TYK06238.1"/>
    <property type="molecule type" value="Genomic_DNA"/>
</dbReference>
<organism evidence="1 3">
    <name type="scientific">Cucumis melo var. makuwa</name>
    <name type="common">Oriental melon</name>
    <dbReference type="NCBI Taxonomy" id="1194695"/>
    <lineage>
        <taxon>Eukaryota</taxon>
        <taxon>Viridiplantae</taxon>
        <taxon>Streptophyta</taxon>
        <taxon>Embryophyta</taxon>
        <taxon>Tracheophyta</taxon>
        <taxon>Spermatophyta</taxon>
        <taxon>Magnoliopsida</taxon>
        <taxon>eudicotyledons</taxon>
        <taxon>Gunneridae</taxon>
        <taxon>Pentapetalae</taxon>
        <taxon>rosids</taxon>
        <taxon>fabids</taxon>
        <taxon>Cucurbitales</taxon>
        <taxon>Cucurbitaceae</taxon>
        <taxon>Benincaseae</taxon>
        <taxon>Cucumis</taxon>
    </lineage>
</organism>
<reference evidence="3 4" key="1">
    <citation type="submission" date="2019-08" db="EMBL/GenBank/DDBJ databases">
        <title>Draft genome sequences of two oriental melons (Cucumis melo L. var makuwa).</title>
        <authorList>
            <person name="Kwon S.-Y."/>
        </authorList>
    </citation>
    <scope>NUCLEOTIDE SEQUENCE [LARGE SCALE GENOMIC DNA]</scope>
    <source>
        <strain evidence="4">cv. Chang Bougi</strain>
        <strain evidence="3">cv. SW 3</strain>
        <tissue evidence="1">Leaf</tissue>
    </source>
</reference>
<dbReference type="EMBL" id="SSTE01005050">
    <property type="protein sequence ID" value="KAA0061186.1"/>
    <property type="molecule type" value="Genomic_DNA"/>
</dbReference>
<evidence type="ECO:0008006" key="5">
    <source>
        <dbReference type="Google" id="ProtNLM"/>
    </source>
</evidence>
<evidence type="ECO:0000313" key="1">
    <source>
        <dbReference type="EMBL" id="KAA0061186.1"/>
    </source>
</evidence>
<protein>
    <recommendedName>
        <fullName evidence="5">Ty3-gypsy retrotransposon protein</fullName>
    </recommendedName>
</protein>
<dbReference type="Proteomes" id="UP000321947">
    <property type="component" value="Unassembled WGS sequence"/>
</dbReference>
<sequence length="225" mass="25154">MLTWDLSPAVVQKRLSKKKNNVPPYKEKLGIDLDSSLQAESTSAFKPSRLQPPSRADSSLQAESILAFLAKPIHLSLSRQPAPVPCTYFGPCCLESAFFLLLGLVEQISKLIWLHDDVMYMYAMVSFGITTYLRLRSPTRPPVWHGYRYDLSDSTASSQPDCLSVSSGFATEQYVLGAPPGHRRPDSVPTGAHVARVWERASFWVKAWVRAKASWRATRSDRGEP</sequence>
<evidence type="ECO:0000313" key="2">
    <source>
        <dbReference type="EMBL" id="TYK06238.1"/>
    </source>
</evidence>
<gene>
    <name evidence="2" type="ORF">E5676_scaffold157G00090</name>
    <name evidence="1" type="ORF">E6C27_scaffold455G00090</name>
</gene>
<accession>A0A5A7V3U5</accession>
<evidence type="ECO:0000313" key="3">
    <source>
        <dbReference type="Proteomes" id="UP000321393"/>
    </source>
</evidence>
<comment type="caution">
    <text evidence="1">The sequence shown here is derived from an EMBL/GenBank/DDBJ whole genome shotgun (WGS) entry which is preliminary data.</text>
</comment>
<dbReference type="AlphaFoldDB" id="A0A5A7V3U5"/>
<name>A0A5A7V3U5_CUCMM</name>